<organism evidence="1 2">
    <name type="scientific">Candidatus Eubacterium avistercoris</name>
    <dbReference type="NCBI Taxonomy" id="2838567"/>
    <lineage>
        <taxon>Bacteria</taxon>
        <taxon>Bacillati</taxon>
        <taxon>Bacillota</taxon>
        <taxon>Clostridia</taxon>
        <taxon>Eubacteriales</taxon>
        <taxon>Eubacteriaceae</taxon>
        <taxon>Eubacterium</taxon>
    </lineage>
</organism>
<gene>
    <name evidence="1" type="ORF">IAA08_04685</name>
</gene>
<comment type="caution">
    <text evidence="1">The sequence shown here is derived from an EMBL/GenBank/DDBJ whole genome shotgun (WGS) entry which is preliminary data.</text>
</comment>
<name>A0A9D2D2C5_9FIRM</name>
<proteinExistence type="predicted"/>
<dbReference type="EMBL" id="DXCH01000133">
    <property type="protein sequence ID" value="HIZ07215.1"/>
    <property type="molecule type" value="Genomic_DNA"/>
</dbReference>
<dbReference type="Proteomes" id="UP000824024">
    <property type="component" value="Unassembled WGS sequence"/>
</dbReference>
<evidence type="ECO:0000313" key="1">
    <source>
        <dbReference type="EMBL" id="HIZ07215.1"/>
    </source>
</evidence>
<dbReference type="InterPro" id="IPR009711">
    <property type="entry name" value="UPF0473"/>
</dbReference>
<dbReference type="AlphaFoldDB" id="A0A9D2D2C5"/>
<sequence>MGKNQFHPDTDEDILDPADIVVTLDLDDGSSVDCEIVTIFDVRNQDYIALLPLDSQGEPNPEGEVYLYRYFEDDEGNPSLDNIEDDEEFEIVSDRFDEIQDEEAFEEM</sequence>
<dbReference type="Pfam" id="PF06949">
    <property type="entry name" value="DUF1292"/>
    <property type="match status" value="1"/>
</dbReference>
<accession>A0A9D2D2C5</accession>
<reference evidence="1" key="1">
    <citation type="journal article" date="2021" name="PeerJ">
        <title>Extensive microbial diversity within the chicken gut microbiome revealed by metagenomics and culture.</title>
        <authorList>
            <person name="Gilroy R."/>
            <person name="Ravi A."/>
            <person name="Getino M."/>
            <person name="Pursley I."/>
            <person name="Horton D.L."/>
            <person name="Alikhan N.F."/>
            <person name="Baker D."/>
            <person name="Gharbi K."/>
            <person name="Hall N."/>
            <person name="Watson M."/>
            <person name="Adriaenssens E.M."/>
            <person name="Foster-Nyarko E."/>
            <person name="Jarju S."/>
            <person name="Secka A."/>
            <person name="Antonio M."/>
            <person name="Oren A."/>
            <person name="Chaudhuri R.R."/>
            <person name="La Ragione R."/>
            <person name="Hildebrand F."/>
            <person name="Pallen M.J."/>
        </authorList>
    </citation>
    <scope>NUCLEOTIDE SEQUENCE</scope>
    <source>
        <strain evidence="1">CHK192-9172</strain>
    </source>
</reference>
<protein>
    <submittedName>
        <fullName evidence="1">DUF1292 domain-containing protein</fullName>
    </submittedName>
</protein>
<reference evidence="1" key="2">
    <citation type="submission" date="2021-04" db="EMBL/GenBank/DDBJ databases">
        <authorList>
            <person name="Gilroy R."/>
        </authorList>
    </citation>
    <scope>NUCLEOTIDE SEQUENCE</scope>
    <source>
        <strain evidence="1">CHK192-9172</strain>
    </source>
</reference>
<evidence type="ECO:0000313" key="2">
    <source>
        <dbReference type="Proteomes" id="UP000824024"/>
    </source>
</evidence>